<dbReference type="GO" id="GO:1904680">
    <property type="term" value="F:peptide transmembrane transporter activity"/>
    <property type="evidence" value="ECO:0007669"/>
    <property type="project" value="TreeGrafter"/>
</dbReference>
<feature type="chain" id="PRO_5035143914" description="Solute-binding protein family 5 domain-containing protein" evidence="4">
    <location>
        <begin position="22"/>
        <end position="580"/>
    </location>
</feature>
<evidence type="ECO:0000259" key="5">
    <source>
        <dbReference type="Pfam" id="PF00496"/>
    </source>
</evidence>
<keyword evidence="7" id="KW-1185">Reference proteome</keyword>
<dbReference type="RefSeq" id="WP_144848503.1">
    <property type="nucleotide sequence ID" value="NZ_VMRJ01000003.1"/>
</dbReference>
<dbReference type="OrthoDB" id="5240629at2"/>
<proteinExistence type="inferred from homology"/>
<comment type="similarity">
    <text evidence="1">Belongs to the bacterial solute-binding protein 5 family.</text>
</comment>
<accession>A0A558BVG6</accession>
<protein>
    <recommendedName>
        <fullName evidence="5">Solute-binding protein family 5 domain-containing protein</fullName>
    </recommendedName>
</protein>
<evidence type="ECO:0000313" key="7">
    <source>
        <dbReference type="Proteomes" id="UP000317624"/>
    </source>
</evidence>
<keyword evidence="2" id="KW-0813">Transport</keyword>
<dbReference type="InterPro" id="IPR039424">
    <property type="entry name" value="SBP_5"/>
</dbReference>
<comment type="caution">
    <text evidence="6">The sequence shown here is derived from an EMBL/GenBank/DDBJ whole genome shotgun (WGS) entry which is preliminary data.</text>
</comment>
<evidence type="ECO:0000256" key="2">
    <source>
        <dbReference type="ARBA" id="ARBA00022448"/>
    </source>
</evidence>
<dbReference type="Gene3D" id="3.40.190.10">
    <property type="entry name" value="Periplasmic binding protein-like II"/>
    <property type="match status" value="1"/>
</dbReference>
<dbReference type="PANTHER" id="PTHR30290:SF9">
    <property type="entry name" value="OLIGOPEPTIDE-BINDING PROTEIN APPA"/>
    <property type="match status" value="1"/>
</dbReference>
<dbReference type="Gene3D" id="3.10.105.10">
    <property type="entry name" value="Dipeptide-binding Protein, Domain 3"/>
    <property type="match status" value="1"/>
</dbReference>
<gene>
    <name evidence="6" type="ORF">FNT36_13620</name>
</gene>
<dbReference type="Pfam" id="PF00496">
    <property type="entry name" value="SBP_bac_5"/>
    <property type="match status" value="1"/>
</dbReference>
<dbReference type="EMBL" id="VMRJ01000003">
    <property type="protein sequence ID" value="TVT40511.1"/>
    <property type="molecule type" value="Genomic_DNA"/>
</dbReference>
<organism evidence="6 7">
    <name type="scientific">Hymenobacter setariae</name>
    <dbReference type="NCBI Taxonomy" id="2594794"/>
    <lineage>
        <taxon>Bacteria</taxon>
        <taxon>Pseudomonadati</taxon>
        <taxon>Bacteroidota</taxon>
        <taxon>Cytophagia</taxon>
        <taxon>Cytophagales</taxon>
        <taxon>Hymenobacteraceae</taxon>
        <taxon>Hymenobacter</taxon>
    </lineage>
</organism>
<evidence type="ECO:0000256" key="4">
    <source>
        <dbReference type="SAM" id="SignalP"/>
    </source>
</evidence>
<reference evidence="6 7" key="1">
    <citation type="submission" date="2019-07" db="EMBL/GenBank/DDBJ databases">
        <title>Hymenobacter sp. straun FUR1 Genome sequencing and assembly.</title>
        <authorList>
            <person name="Chhetri G."/>
        </authorList>
    </citation>
    <scope>NUCLEOTIDE SEQUENCE [LARGE SCALE GENOMIC DNA]</scope>
    <source>
        <strain evidence="6 7">Fur1</strain>
    </source>
</reference>
<dbReference type="PANTHER" id="PTHR30290">
    <property type="entry name" value="PERIPLASMIC BINDING COMPONENT OF ABC TRANSPORTER"/>
    <property type="match status" value="1"/>
</dbReference>
<dbReference type="InterPro" id="IPR000914">
    <property type="entry name" value="SBP_5_dom"/>
</dbReference>
<dbReference type="InterPro" id="IPR030678">
    <property type="entry name" value="Peptide/Ni-bd"/>
</dbReference>
<name>A0A558BVG6_9BACT</name>
<dbReference type="GO" id="GO:0043190">
    <property type="term" value="C:ATP-binding cassette (ABC) transporter complex"/>
    <property type="evidence" value="ECO:0007669"/>
    <property type="project" value="InterPro"/>
</dbReference>
<sequence>MKYLWFSWVLVLGSSSCSLPAKQQAGTTVNIRWNRDPENLSPLAQPNQNAVDAATLLHCSLLQVDLSTGTYSPALADSLPRTRLLGDSLTHLQYQLRRAASWDNGRPVLATDVAFTLKLIFCPGLPNEKARAPLGFIRDIKLDPTNPRRFTLVCRGQAPEFSFESGDFAIVPEDALDPTHSLRKFSVASVATANATEPTLAALVTRYQQADLGRNPKRLPGCGPYKLAKWKTNQYLTFERKTHWWADNLRPAPFVLQAKPAKLHFRIIADDATAALALRRHELDVLPQVSARDFKRLQESSAARQSFAFYSTVSYEVVTAGFNTRRPLLRDSLTRQALSKLFAPARLLQATQLGQGQRTVGLVHPGDRRYYASNLPLPAYNLPQAQTLLQRAGWTQQATGWTRSAVGSQAERLALMLRYRTDEPTFQTIALQFKAAAALLNIPVELRPTESSLLTTALREGNFDMYIRIQKGNPFAFDYAAMLHSRNAKEGNFTKFGTPATDRLIEAVATAETPVQKRQLLYRFQVMLQQQAPLVPLFFLSYRLVADRRLQNLYPSALRPGYSAPTITWAANAAPALAQQ</sequence>
<dbReference type="PIRSF" id="PIRSF002741">
    <property type="entry name" value="MppA"/>
    <property type="match status" value="1"/>
</dbReference>
<evidence type="ECO:0000256" key="1">
    <source>
        <dbReference type="ARBA" id="ARBA00005695"/>
    </source>
</evidence>
<dbReference type="SUPFAM" id="SSF53850">
    <property type="entry name" value="Periplasmic binding protein-like II"/>
    <property type="match status" value="1"/>
</dbReference>
<evidence type="ECO:0000256" key="3">
    <source>
        <dbReference type="ARBA" id="ARBA00022729"/>
    </source>
</evidence>
<dbReference type="AlphaFoldDB" id="A0A558BVG6"/>
<evidence type="ECO:0000313" key="6">
    <source>
        <dbReference type="EMBL" id="TVT40511.1"/>
    </source>
</evidence>
<keyword evidence="3 4" id="KW-0732">Signal</keyword>
<dbReference type="PROSITE" id="PS51257">
    <property type="entry name" value="PROKAR_LIPOPROTEIN"/>
    <property type="match status" value="1"/>
</dbReference>
<dbReference type="Proteomes" id="UP000317624">
    <property type="component" value="Unassembled WGS sequence"/>
</dbReference>
<feature type="domain" description="Solute-binding protein family 5" evidence="5">
    <location>
        <begin position="72"/>
        <end position="474"/>
    </location>
</feature>
<dbReference type="GO" id="GO:0015833">
    <property type="term" value="P:peptide transport"/>
    <property type="evidence" value="ECO:0007669"/>
    <property type="project" value="TreeGrafter"/>
</dbReference>
<feature type="signal peptide" evidence="4">
    <location>
        <begin position="1"/>
        <end position="21"/>
    </location>
</feature>
<dbReference type="GO" id="GO:0030288">
    <property type="term" value="C:outer membrane-bounded periplasmic space"/>
    <property type="evidence" value="ECO:0007669"/>
    <property type="project" value="UniProtKB-ARBA"/>
</dbReference>